<evidence type="ECO:0000256" key="8">
    <source>
        <dbReference type="SAM" id="Phobius"/>
    </source>
</evidence>
<evidence type="ECO:0000256" key="3">
    <source>
        <dbReference type="ARBA" id="ARBA00022448"/>
    </source>
</evidence>
<evidence type="ECO:0000313" key="10">
    <source>
        <dbReference type="EMBL" id="OQR87980.1"/>
    </source>
</evidence>
<feature type="transmembrane region" description="Helical" evidence="8">
    <location>
        <begin position="173"/>
        <end position="193"/>
    </location>
</feature>
<reference evidence="10 11" key="1">
    <citation type="journal article" date="2014" name="Genome Biol. Evol.">
        <title>The secreted proteins of Achlya hypogyna and Thraustotheca clavata identify the ancestral oomycete secretome and reveal gene acquisitions by horizontal gene transfer.</title>
        <authorList>
            <person name="Misner I."/>
            <person name="Blouin N."/>
            <person name="Leonard G."/>
            <person name="Richards T.A."/>
            <person name="Lane C.E."/>
        </authorList>
    </citation>
    <scope>NUCLEOTIDE SEQUENCE [LARGE SCALE GENOMIC DNA]</scope>
    <source>
        <strain evidence="10 11">ATCC 48635</strain>
    </source>
</reference>
<keyword evidence="7 8" id="KW-0472">Membrane</keyword>
<feature type="transmembrane region" description="Helical" evidence="8">
    <location>
        <begin position="96"/>
        <end position="119"/>
    </location>
</feature>
<evidence type="ECO:0000256" key="2">
    <source>
        <dbReference type="ARBA" id="ARBA00007362"/>
    </source>
</evidence>
<proteinExistence type="inferred from homology"/>
<dbReference type="SUPFAM" id="SSF103481">
    <property type="entry name" value="Multidrug resistance efflux transporter EmrE"/>
    <property type="match status" value="2"/>
</dbReference>
<organism evidence="10 11">
    <name type="scientific">Achlya hypogyna</name>
    <name type="common">Oomycete</name>
    <name type="synonym">Protoachlya hypogyna</name>
    <dbReference type="NCBI Taxonomy" id="1202772"/>
    <lineage>
        <taxon>Eukaryota</taxon>
        <taxon>Sar</taxon>
        <taxon>Stramenopiles</taxon>
        <taxon>Oomycota</taxon>
        <taxon>Saprolegniomycetes</taxon>
        <taxon>Saprolegniales</taxon>
        <taxon>Achlyaceae</taxon>
        <taxon>Achlya</taxon>
    </lineage>
</organism>
<sequence length="307" mass="32614">MSSTATGVAFGFTAYVLWGFQPAYWKLLDGLDAYQLAMHRIIWSLPIVGIVLVLRRDLPALVAAVRQKQVLAAYAITALLLSANFFLSLWAVSAGFVLQMSLGFFINPLVTVLLGVLFLHEGLSQVQWCAMGLATTGVVVVTVGEGEFPWVALSIAFVNGVFVLLRKFAPLSGLLATTIEISMLSVPATIYIIVCEASGSGVMNLAPDVSTELLIMGCGAWSVVPLLLLSLSIDRIPLVVLGVLQFVGPTLNTILGLVEFGEEPSQSLVIGFTCVVLALIIFTYASVTAAPPTEEAAPLLPQTSGKE</sequence>
<dbReference type="NCBIfam" id="TIGR00688">
    <property type="entry name" value="rarD"/>
    <property type="match status" value="1"/>
</dbReference>
<keyword evidence="4" id="KW-1003">Cell membrane</keyword>
<feature type="transmembrane region" description="Helical" evidence="8">
    <location>
        <begin position="7"/>
        <end position="25"/>
    </location>
</feature>
<feature type="transmembrane region" description="Helical" evidence="8">
    <location>
        <begin position="37"/>
        <end position="58"/>
    </location>
</feature>
<dbReference type="PANTHER" id="PTHR22911">
    <property type="entry name" value="ACYL-MALONYL CONDENSING ENZYME-RELATED"/>
    <property type="match status" value="1"/>
</dbReference>
<accession>A0A1V9YQP7</accession>
<evidence type="ECO:0000313" key="11">
    <source>
        <dbReference type="Proteomes" id="UP000243579"/>
    </source>
</evidence>
<evidence type="ECO:0000256" key="6">
    <source>
        <dbReference type="ARBA" id="ARBA00022989"/>
    </source>
</evidence>
<evidence type="ECO:0000259" key="9">
    <source>
        <dbReference type="Pfam" id="PF00892"/>
    </source>
</evidence>
<dbReference type="OrthoDB" id="64403at2759"/>
<dbReference type="InterPro" id="IPR037185">
    <property type="entry name" value="EmrE-like"/>
</dbReference>
<name>A0A1V9YQP7_ACHHY</name>
<keyword evidence="5 8" id="KW-0812">Transmembrane</keyword>
<evidence type="ECO:0000256" key="7">
    <source>
        <dbReference type="ARBA" id="ARBA00023136"/>
    </source>
</evidence>
<dbReference type="GO" id="GO:0005886">
    <property type="term" value="C:plasma membrane"/>
    <property type="evidence" value="ECO:0007669"/>
    <property type="project" value="UniProtKB-SubCell"/>
</dbReference>
<feature type="transmembrane region" description="Helical" evidence="8">
    <location>
        <begin position="126"/>
        <end position="144"/>
    </location>
</feature>
<comment type="similarity">
    <text evidence="2">Belongs to the EamA transporter family.</text>
</comment>
<protein>
    <submittedName>
        <fullName evidence="10">Membrane protein</fullName>
    </submittedName>
</protein>
<keyword evidence="6 8" id="KW-1133">Transmembrane helix</keyword>
<feature type="transmembrane region" description="Helical" evidence="8">
    <location>
        <begin position="238"/>
        <end position="258"/>
    </location>
</feature>
<feature type="transmembrane region" description="Helical" evidence="8">
    <location>
        <begin position="70"/>
        <end position="90"/>
    </location>
</feature>
<dbReference type="PANTHER" id="PTHR22911:SF137">
    <property type="entry name" value="SOLUTE CARRIER FAMILY 35 MEMBER G2-RELATED"/>
    <property type="match status" value="1"/>
</dbReference>
<dbReference type="InterPro" id="IPR000620">
    <property type="entry name" value="EamA_dom"/>
</dbReference>
<comment type="subcellular location">
    <subcellularLocation>
        <location evidence="1">Cell membrane</location>
        <topology evidence="1">Multi-pass membrane protein</topology>
    </subcellularLocation>
</comment>
<evidence type="ECO:0000256" key="5">
    <source>
        <dbReference type="ARBA" id="ARBA00022692"/>
    </source>
</evidence>
<gene>
    <name evidence="10" type="ORF">ACHHYP_07798</name>
</gene>
<dbReference type="InterPro" id="IPR004626">
    <property type="entry name" value="RarD"/>
</dbReference>
<dbReference type="EMBL" id="JNBR01001416">
    <property type="protein sequence ID" value="OQR87980.1"/>
    <property type="molecule type" value="Genomic_DNA"/>
</dbReference>
<dbReference type="Pfam" id="PF00892">
    <property type="entry name" value="EamA"/>
    <property type="match status" value="1"/>
</dbReference>
<keyword evidence="3" id="KW-0813">Transport</keyword>
<feature type="domain" description="EamA" evidence="9">
    <location>
        <begin position="6"/>
        <end position="142"/>
    </location>
</feature>
<evidence type="ECO:0000256" key="1">
    <source>
        <dbReference type="ARBA" id="ARBA00004651"/>
    </source>
</evidence>
<keyword evidence="11" id="KW-1185">Reference proteome</keyword>
<dbReference type="Proteomes" id="UP000243579">
    <property type="component" value="Unassembled WGS sequence"/>
</dbReference>
<feature type="transmembrane region" description="Helical" evidence="8">
    <location>
        <begin position="213"/>
        <end position="231"/>
    </location>
</feature>
<dbReference type="AlphaFoldDB" id="A0A1V9YQP7"/>
<comment type="caution">
    <text evidence="10">The sequence shown here is derived from an EMBL/GenBank/DDBJ whole genome shotgun (WGS) entry which is preliminary data.</text>
</comment>
<feature type="transmembrane region" description="Helical" evidence="8">
    <location>
        <begin position="270"/>
        <end position="290"/>
    </location>
</feature>
<evidence type="ECO:0000256" key="4">
    <source>
        <dbReference type="ARBA" id="ARBA00022475"/>
    </source>
</evidence>
<feature type="transmembrane region" description="Helical" evidence="8">
    <location>
        <begin position="150"/>
        <end position="166"/>
    </location>
</feature>